<evidence type="ECO:0000313" key="2">
    <source>
        <dbReference type="EMBL" id="MFC3975712.1"/>
    </source>
</evidence>
<name>A0ABV8EL23_9BACT</name>
<comment type="caution">
    <text evidence="2">The sequence shown here is derived from an EMBL/GenBank/DDBJ whole genome shotgun (WGS) entry which is preliminary data.</text>
</comment>
<gene>
    <name evidence="2" type="ORF">ACFOUP_04955</name>
</gene>
<keyword evidence="1 2" id="KW-0808">Transferase</keyword>
<keyword evidence="2" id="KW-0328">Glycosyltransferase</keyword>
<dbReference type="EMBL" id="JBHSAV010000016">
    <property type="protein sequence ID" value="MFC3975712.1"/>
    <property type="molecule type" value="Genomic_DNA"/>
</dbReference>
<dbReference type="Gene3D" id="3.40.50.2000">
    <property type="entry name" value="Glycogen Phosphorylase B"/>
    <property type="match status" value="2"/>
</dbReference>
<dbReference type="GO" id="GO:0016757">
    <property type="term" value="F:glycosyltransferase activity"/>
    <property type="evidence" value="ECO:0007669"/>
    <property type="project" value="UniProtKB-KW"/>
</dbReference>
<accession>A0ABV8EL23</accession>
<sequence length="438" mass="50722">MKSPKVLIINQPFDNVTGGGITLSNLFKDYPKEKLAVVCSGYLINENTNFEACSKYYQIGHKEHRWKFPFNLFKRKYFSGEVQKPKAIVDQTPSDKPNLKSSLRLSFINKVFYPTLEFLGLYHNSSIQELSPELCAWLDEFSPDILYAQASSRNSILFCIQVQYYLDKPLVFHMMDDWASMVKTEGIFGKYWFRRIEKDFQTLFEKSSVLLSISDLMAKEYKERYKKEFFTFHNPIDVEFWNKNRKSKSKLESPAILLYAGRVGTGIDSSLQEVAAAIEIVNETTDYEIQFALQTAEAPKWIRNYSHTKHNPYVEYDELPRIFSEADFLILPYDFDEKGLSFIRLSMPTKASEYLASGTPVIVFSPKSTAVVDYVEKHQCGMTVLENDAEILASKIKELMDNDQMRLDLVKRGVEVAEKYHSQDEVSKRFQELISSLN</sequence>
<dbReference type="PANTHER" id="PTHR46401:SF2">
    <property type="entry name" value="GLYCOSYLTRANSFERASE WBBK-RELATED"/>
    <property type="match status" value="1"/>
</dbReference>
<dbReference type="Pfam" id="PF13692">
    <property type="entry name" value="Glyco_trans_1_4"/>
    <property type="match status" value="1"/>
</dbReference>
<proteinExistence type="predicted"/>
<reference evidence="3" key="1">
    <citation type="journal article" date="2019" name="Int. J. Syst. Evol. Microbiol.">
        <title>The Global Catalogue of Microorganisms (GCM) 10K type strain sequencing project: providing services to taxonomists for standard genome sequencing and annotation.</title>
        <authorList>
            <consortium name="The Broad Institute Genomics Platform"/>
            <consortium name="The Broad Institute Genome Sequencing Center for Infectious Disease"/>
            <person name="Wu L."/>
            <person name="Ma J."/>
        </authorList>
    </citation>
    <scope>NUCLEOTIDE SEQUENCE [LARGE SCALE GENOMIC DNA]</scope>
    <source>
        <strain evidence="3">CECT 8551</strain>
    </source>
</reference>
<organism evidence="2 3">
    <name type="scientific">Belliella kenyensis</name>
    <dbReference type="NCBI Taxonomy" id="1472724"/>
    <lineage>
        <taxon>Bacteria</taxon>
        <taxon>Pseudomonadati</taxon>
        <taxon>Bacteroidota</taxon>
        <taxon>Cytophagia</taxon>
        <taxon>Cytophagales</taxon>
        <taxon>Cyclobacteriaceae</taxon>
        <taxon>Belliella</taxon>
    </lineage>
</organism>
<dbReference type="RefSeq" id="WP_241295890.1">
    <property type="nucleotide sequence ID" value="NZ_JAKZGR010000011.1"/>
</dbReference>
<dbReference type="PANTHER" id="PTHR46401">
    <property type="entry name" value="GLYCOSYLTRANSFERASE WBBK-RELATED"/>
    <property type="match status" value="1"/>
</dbReference>
<protein>
    <submittedName>
        <fullName evidence="2">Glycosyltransferase</fullName>
        <ecNumber evidence="2">2.4.-.-</ecNumber>
    </submittedName>
</protein>
<keyword evidence="3" id="KW-1185">Reference proteome</keyword>
<dbReference type="Proteomes" id="UP001595766">
    <property type="component" value="Unassembled WGS sequence"/>
</dbReference>
<dbReference type="SUPFAM" id="SSF53756">
    <property type="entry name" value="UDP-Glycosyltransferase/glycogen phosphorylase"/>
    <property type="match status" value="1"/>
</dbReference>
<evidence type="ECO:0000313" key="3">
    <source>
        <dbReference type="Proteomes" id="UP001595766"/>
    </source>
</evidence>
<evidence type="ECO:0000256" key="1">
    <source>
        <dbReference type="ARBA" id="ARBA00022679"/>
    </source>
</evidence>
<dbReference type="EC" id="2.4.-.-" evidence="2"/>